<protein>
    <recommendedName>
        <fullName evidence="3">G protein-coupled receptor</fullName>
    </recommendedName>
</protein>
<reference evidence="1" key="1">
    <citation type="submission" date="2023-10" db="EMBL/GenBank/DDBJ databases">
        <title>Genome assembly of Pristionchus species.</title>
        <authorList>
            <person name="Yoshida K."/>
            <person name="Sommer R.J."/>
        </authorList>
    </citation>
    <scope>NUCLEOTIDE SEQUENCE</scope>
    <source>
        <strain evidence="1">RS0144</strain>
    </source>
</reference>
<sequence>MESTCYVHVASKLALLGTPITARSVMVVNFPFTSWLWRRRFPPLLNVFCARSIQRRHSTMPFTSRHTTTRL</sequence>
<accession>A0AAV5T6A6</accession>
<dbReference type="AlphaFoldDB" id="A0AAV5T6A6"/>
<evidence type="ECO:0000313" key="1">
    <source>
        <dbReference type="EMBL" id="GMS91091.1"/>
    </source>
</evidence>
<gene>
    <name evidence="1" type="ORF">PENTCL1PPCAC_13266</name>
</gene>
<evidence type="ECO:0008006" key="3">
    <source>
        <dbReference type="Google" id="ProtNLM"/>
    </source>
</evidence>
<proteinExistence type="predicted"/>
<dbReference type="Proteomes" id="UP001432027">
    <property type="component" value="Unassembled WGS sequence"/>
</dbReference>
<dbReference type="EMBL" id="BTSX01000003">
    <property type="protein sequence ID" value="GMS91091.1"/>
    <property type="molecule type" value="Genomic_DNA"/>
</dbReference>
<organism evidence="1 2">
    <name type="scientific">Pristionchus entomophagus</name>
    <dbReference type="NCBI Taxonomy" id="358040"/>
    <lineage>
        <taxon>Eukaryota</taxon>
        <taxon>Metazoa</taxon>
        <taxon>Ecdysozoa</taxon>
        <taxon>Nematoda</taxon>
        <taxon>Chromadorea</taxon>
        <taxon>Rhabditida</taxon>
        <taxon>Rhabditina</taxon>
        <taxon>Diplogasteromorpha</taxon>
        <taxon>Diplogasteroidea</taxon>
        <taxon>Neodiplogasteridae</taxon>
        <taxon>Pristionchus</taxon>
    </lineage>
</organism>
<keyword evidence="2" id="KW-1185">Reference proteome</keyword>
<comment type="caution">
    <text evidence="1">The sequence shown here is derived from an EMBL/GenBank/DDBJ whole genome shotgun (WGS) entry which is preliminary data.</text>
</comment>
<name>A0AAV5T6A6_9BILA</name>
<evidence type="ECO:0000313" key="2">
    <source>
        <dbReference type="Proteomes" id="UP001432027"/>
    </source>
</evidence>